<gene>
    <name evidence="1" type="ORF">QVH07_05820</name>
</gene>
<dbReference type="RefSeq" id="WP_289999214.1">
    <property type="nucleotide sequence ID" value="NZ_JAUEPH010000002.1"/>
</dbReference>
<reference evidence="1" key="1">
    <citation type="submission" date="2023-06" db="EMBL/GenBank/DDBJ databases">
        <title>Robiginitalea aurantiacus sp. nov. and Algoriphagus sediminis sp. nov., isolated from coastal sediment.</title>
        <authorList>
            <person name="Zhou Z.Y."/>
            <person name="An J."/>
            <person name="Jia Y.W."/>
            <person name="Du Z.J."/>
        </authorList>
    </citation>
    <scope>NUCLEOTIDE SEQUENCE</scope>
    <source>
        <strain evidence="1">C2-7</strain>
    </source>
</reference>
<evidence type="ECO:0000313" key="2">
    <source>
        <dbReference type="Proteomes" id="UP001171916"/>
    </source>
</evidence>
<dbReference type="SUPFAM" id="SSF49464">
    <property type="entry name" value="Carboxypeptidase regulatory domain-like"/>
    <property type="match status" value="1"/>
</dbReference>
<protein>
    <recommendedName>
        <fullName evidence="3">Carboxypeptidase-like regulatory domain-containing protein</fullName>
    </recommendedName>
</protein>
<keyword evidence="2" id="KW-1185">Reference proteome</keyword>
<proteinExistence type="predicted"/>
<dbReference type="Proteomes" id="UP001171916">
    <property type="component" value="Unassembled WGS sequence"/>
</dbReference>
<evidence type="ECO:0000313" key="1">
    <source>
        <dbReference type="EMBL" id="MDN3203654.1"/>
    </source>
</evidence>
<dbReference type="EMBL" id="JAUEPH010000002">
    <property type="protein sequence ID" value="MDN3203654.1"/>
    <property type="molecule type" value="Genomic_DNA"/>
</dbReference>
<sequence length="249" mass="28716">MRAVLTFFFAFILTHQLVGQATYSGNVVDAFDKKYLESVLVVNIETGEKAFTNNRGYFSLKASFGDTLRLSFPGFLDTNLSAGEERFLFVELQDKARLLPTFQVEAKPYSYRFKDGVLSKVDENEAQPQSKKGEISAGTLNSPNGGMAIYGVISYFTKSARQAREYREKQLWHSRRAGYYEIVESDSVRKNLMVKHQLDREIWDALIIEYNQLNRSHQFLDWSSEQVYASLNAFIERARPYSKSRFPFE</sequence>
<organism evidence="1 2">
    <name type="scientific">Algoriphagus sediminis</name>
    <dbReference type="NCBI Taxonomy" id="3057113"/>
    <lineage>
        <taxon>Bacteria</taxon>
        <taxon>Pseudomonadati</taxon>
        <taxon>Bacteroidota</taxon>
        <taxon>Cytophagia</taxon>
        <taxon>Cytophagales</taxon>
        <taxon>Cyclobacteriaceae</taxon>
        <taxon>Algoriphagus</taxon>
    </lineage>
</organism>
<dbReference type="InterPro" id="IPR008969">
    <property type="entry name" value="CarboxyPept-like_regulatory"/>
</dbReference>
<comment type="caution">
    <text evidence="1">The sequence shown here is derived from an EMBL/GenBank/DDBJ whole genome shotgun (WGS) entry which is preliminary data.</text>
</comment>
<accession>A0ABT7YBU1</accession>
<name>A0ABT7YBU1_9BACT</name>
<evidence type="ECO:0008006" key="3">
    <source>
        <dbReference type="Google" id="ProtNLM"/>
    </source>
</evidence>